<evidence type="ECO:0000256" key="1">
    <source>
        <dbReference type="ARBA" id="ARBA00003065"/>
    </source>
</evidence>
<dbReference type="SUPFAM" id="SSF57863">
    <property type="entry name" value="ArfGap/RecO-like zinc finger"/>
    <property type="match status" value="1"/>
</dbReference>
<keyword evidence="4 8" id="KW-0227">DNA damage</keyword>
<evidence type="ECO:0000313" key="10">
    <source>
        <dbReference type="EMBL" id="KFN41131.1"/>
    </source>
</evidence>
<dbReference type="Gene3D" id="1.20.1440.120">
    <property type="entry name" value="Recombination protein O, C-terminal domain"/>
    <property type="match status" value="1"/>
</dbReference>
<dbReference type="AlphaFoldDB" id="A0A091AP29"/>
<evidence type="ECO:0000313" key="11">
    <source>
        <dbReference type="Proteomes" id="UP000029385"/>
    </source>
</evidence>
<organism evidence="10 11">
    <name type="scientific">Arenimonas oryziterrae DSM 21050 = YC6267</name>
    <dbReference type="NCBI Taxonomy" id="1121015"/>
    <lineage>
        <taxon>Bacteria</taxon>
        <taxon>Pseudomonadati</taxon>
        <taxon>Pseudomonadota</taxon>
        <taxon>Gammaproteobacteria</taxon>
        <taxon>Lysobacterales</taxon>
        <taxon>Lysobacteraceae</taxon>
        <taxon>Arenimonas</taxon>
    </lineage>
</organism>
<dbReference type="Gene3D" id="2.40.50.140">
    <property type="entry name" value="Nucleic acid-binding proteins"/>
    <property type="match status" value="1"/>
</dbReference>
<dbReference type="HAMAP" id="MF_00201">
    <property type="entry name" value="RecO"/>
    <property type="match status" value="1"/>
</dbReference>
<comment type="similarity">
    <text evidence="2 8">Belongs to the RecO family.</text>
</comment>
<dbReference type="eggNOG" id="COG1381">
    <property type="taxonomic scope" value="Bacteria"/>
</dbReference>
<evidence type="ECO:0000259" key="9">
    <source>
        <dbReference type="Pfam" id="PF11967"/>
    </source>
</evidence>
<dbReference type="Proteomes" id="UP000029385">
    <property type="component" value="Unassembled WGS sequence"/>
</dbReference>
<accession>A0A091AP29</accession>
<sequence length="240" mass="26956">MRVDAQPAFVLHARAWRETSLLVELLTRDHGRVGVVARGLTHAKRHPLRACLQPLQSIRIDYMPRGELARLLHAEASDAAPLLTGDTLMAAFYINELLLKLTPRNDPLTTVYELYARVRDELRLHDSLGWTLRRFERDLLDVLGYGLPWGTTADGEALDPSARYRLDPEHGPIRDPRRGIDSVTGAALLALAEDRFPGNDLLPELRQALRDVLASHLGPQGLRSWGLLGELARIKPRDRP</sequence>
<dbReference type="Pfam" id="PF11967">
    <property type="entry name" value="RecO_N"/>
    <property type="match status" value="1"/>
</dbReference>
<evidence type="ECO:0000256" key="5">
    <source>
        <dbReference type="ARBA" id="ARBA00023172"/>
    </source>
</evidence>
<dbReference type="Pfam" id="PF02565">
    <property type="entry name" value="RecO_C"/>
    <property type="match status" value="1"/>
</dbReference>
<gene>
    <name evidence="8" type="primary">recO</name>
    <name evidence="10" type="ORF">N789_04395</name>
</gene>
<comment type="caution">
    <text evidence="10">The sequence shown here is derived from an EMBL/GenBank/DDBJ whole genome shotgun (WGS) entry which is preliminary data.</text>
</comment>
<dbReference type="InterPro" id="IPR012340">
    <property type="entry name" value="NA-bd_OB-fold"/>
</dbReference>
<dbReference type="SUPFAM" id="SSF50249">
    <property type="entry name" value="Nucleic acid-binding proteins"/>
    <property type="match status" value="1"/>
</dbReference>
<reference evidence="10 11" key="1">
    <citation type="submission" date="2013-09" db="EMBL/GenBank/DDBJ databases">
        <title>Genome sequencing of Arenimonas oryziterrae.</title>
        <authorList>
            <person name="Chen F."/>
            <person name="Wang G."/>
        </authorList>
    </citation>
    <scope>NUCLEOTIDE SEQUENCE [LARGE SCALE GENOMIC DNA]</scope>
    <source>
        <strain evidence="10 11">YC6267</strain>
    </source>
</reference>
<evidence type="ECO:0000256" key="3">
    <source>
        <dbReference type="ARBA" id="ARBA00021310"/>
    </source>
</evidence>
<evidence type="ECO:0000256" key="2">
    <source>
        <dbReference type="ARBA" id="ARBA00007452"/>
    </source>
</evidence>
<feature type="domain" description="DNA replication/recombination mediator RecO N-terminal" evidence="9">
    <location>
        <begin position="5"/>
        <end position="77"/>
    </location>
</feature>
<proteinExistence type="inferred from homology"/>
<dbReference type="OrthoDB" id="9804792at2"/>
<dbReference type="InterPro" id="IPR003717">
    <property type="entry name" value="RecO"/>
</dbReference>
<keyword evidence="5 8" id="KW-0233">DNA recombination</keyword>
<dbReference type="InterPro" id="IPR022572">
    <property type="entry name" value="DNA_rep/recomb_RecO_N"/>
</dbReference>
<keyword evidence="6 8" id="KW-0234">DNA repair</keyword>
<dbReference type="NCBIfam" id="TIGR00613">
    <property type="entry name" value="reco"/>
    <property type="match status" value="1"/>
</dbReference>
<dbReference type="GO" id="GO:0043590">
    <property type="term" value="C:bacterial nucleoid"/>
    <property type="evidence" value="ECO:0007669"/>
    <property type="project" value="TreeGrafter"/>
</dbReference>
<evidence type="ECO:0000256" key="8">
    <source>
        <dbReference type="HAMAP-Rule" id="MF_00201"/>
    </source>
</evidence>
<dbReference type="PATRIC" id="fig|1121015.4.peg.2563"/>
<keyword evidence="11" id="KW-1185">Reference proteome</keyword>
<dbReference type="PANTHER" id="PTHR33991">
    <property type="entry name" value="DNA REPAIR PROTEIN RECO"/>
    <property type="match status" value="1"/>
</dbReference>
<dbReference type="PANTHER" id="PTHR33991:SF1">
    <property type="entry name" value="DNA REPAIR PROTEIN RECO"/>
    <property type="match status" value="1"/>
</dbReference>
<comment type="function">
    <text evidence="1 8">Involved in DNA repair and RecF pathway recombination.</text>
</comment>
<dbReference type="EMBL" id="AVCI01000045">
    <property type="protein sequence ID" value="KFN41131.1"/>
    <property type="molecule type" value="Genomic_DNA"/>
</dbReference>
<evidence type="ECO:0000256" key="6">
    <source>
        <dbReference type="ARBA" id="ARBA00023204"/>
    </source>
</evidence>
<dbReference type="RefSeq" id="WP_022967827.1">
    <property type="nucleotide sequence ID" value="NZ_ATVD01000001.1"/>
</dbReference>
<dbReference type="GO" id="GO:0006302">
    <property type="term" value="P:double-strand break repair"/>
    <property type="evidence" value="ECO:0007669"/>
    <property type="project" value="TreeGrafter"/>
</dbReference>
<evidence type="ECO:0000256" key="4">
    <source>
        <dbReference type="ARBA" id="ARBA00022763"/>
    </source>
</evidence>
<dbReference type="InterPro" id="IPR037278">
    <property type="entry name" value="ARFGAP/RecO"/>
</dbReference>
<dbReference type="GO" id="GO:0006310">
    <property type="term" value="P:DNA recombination"/>
    <property type="evidence" value="ECO:0007669"/>
    <property type="project" value="UniProtKB-UniRule"/>
</dbReference>
<dbReference type="InterPro" id="IPR042242">
    <property type="entry name" value="RecO_C"/>
</dbReference>
<protein>
    <recommendedName>
        <fullName evidence="3 8">DNA repair protein RecO</fullName>
    </recommendedName>
    <alternativeName>
        <fullName evidence="7 8">Recombination protein O</fullName>
    </alternativeName>
</protein>
<dbReference type="STRING" id="1121015.GCA_000420545_00152"/>
<name>A0A091AP29_9GAMM</name>
<evidence type="ECO:0000256" key="7">
    <source>
        <dbReference type="ARBA" id="ARBA00033409"/>
    </source>
</evidence>